<accession>A0A9P4XTQ9</accession>
<dbReference type="GeneID" id="63840986"/>
<reference evidence="1" key="1">
    <citation type="journal article" date="2020" name="Phytopathology">
        <title>Genome sequence of the chestnut blight fungus Cryphonectria parasitica EP155: A fundamental resource for an archetypical invasive plant pathogen.</title>
        <authorList>
            <person name="Crouch J.A."/>
            <person name="Dawe A."/>
            <person name="Aerts A."/>
            <person name="Barry K."/>
            <person name="Churchill A.C.L."/>
            <person name="Grimwood J."/>
            <person name="Hillman B."/>
            <person name="Milgroom M.G."/>
            <person name="Pangilinan J."/>
            <person name="Smith M."/>
            <person name="Salamov A."/>
            <person name="Schmutz J."/>
            <person name="Yadav J."/>
            <person name="Grigoriev I.V."/>
            <person name="Nuss D."/>
        </authorList>
    </citation>
    <scope>NUCLEOTIDE SEQUENCE</scope>
    <source>
        <strain evidence="1">EP155</strain>
    </source>
</reference>
<dbReference type="InterPro" id="IPR053037">
    <property type="entry name" value="Pericyclase_pydY-like"/>
</dbReference>
<evidence type="ECO:0000313" key="1">
    <source>
        <dbReference type="EMBL" id="KAF3760676.1"/>
    </source>
</evidence>
<proteinExistence type="predicted"/>
<dbReference type="RefSeq" id="XP_040771655.1">
    <property type="nucleotide sequence ID" value="XM_040923857.1"/>
</dbReference>
<organism evidence="1 2">
    <name type="scientific">Cryphonectria parasitica (strain ATCC 38755 / EP155)</name>
    <dbReference type="NCBI Taxonomy" id="660469"/>
    <lineage>
        <taxon>Eukaryota</taxon>
        <taxon>Fungi</taxon>
        <taxon>Dikarya</taxon>
        <taxon>Ascomycota</taxon>
        <taxon>Pezizomycotina</taxon>
        <taxon>Sordariomycetes</taxon>
        <taxon>Sordariomycetidae</taxon>
        <taxon>Diaporthales</taxon>
        <taxon>Cryphonectriaceae</taxon>
        <taxon>Cryphonectria-Endothia species complex</taxon>
        <taxon>Cryphonectria</taxon>
    </lineage>
</organism>
<dbReference type="PANTHER" id="PTHR38115:SF1">
    <property type="entry name" value="LIPOCALIN-LIKE DOMAIN-CONTAINING PROTEIN"/>
    <property type="match status" value="1"/>
</dbReference>
<name>A0A9P4XTQ9_CRYP1</name>
<evidence type="ECO:0000313" key="2">
    <source>
        <dbReference type="Proteomes" id="UP000803844"/>
    </source>
</evidence>
<sequence length="178" mass="19606">MAAPSDVTLKTLNGKYALNKSLSDDNDPVLKIQGVGWIQRKAISAASLELSIKVYEEGGVTHLDTGIKPSLGPASTEERVLDWVTEVDVKHPLFGNGKAQSKWVKVEELDDEYLSKGWEEGTTDLVLVQNTMDSGVVTKLVHGFEVIKGERHYVRHIVCKKGSEVAKVKLVYDYIGPN</sequence>
<comment type="caution">
    <text evidence="1">The sequence shown here is derived from an EMBL/GenBank/DDBJ whole genome shotgun (WGS) entry which is preliminary data.</text>
</comment>
<dbReference type="OrthoDB" id="425354at2759"/>
<dbReference type="PANTHER" id="PTHR38115">
    <property type="entry name" value="LIPOCALIN-LIKE DOMAIN-CONTAINING PROTEIN"/>
    <property type="match status" value="1"/>
</dbReference>
<dbReference type="Proteomes" id="UP000803844">
    <property type="component" value="Unassembled WGS sequence"/>
</dbReference>
<dbReference type="EMBL" id="MU032352">
    <property type="protein sequence ID" value="KAF3760676.1"/>
    <property type="molecule type" value="Genomic_DNA"/>
</dbReference>
<gene>
    <name evidence="1" type="ORF">M406DRAFT_358294</name>
</gene>
<dbReference type="AlphaFoldDB" id="A0A9P4XTQ9"/>
<keyword evidence="2" id="KW-1185">Reference proteome</keyword>
<evidence type="ECO:0008006" key="3">
    <source>
        <dbReference type="Google" id="ProtNLM"/>
    </source>
</evidence>
<protein>
    <recommendedName>
        <fullName evidence="3">LCCL domain-containing protein</fullName>
    </recommendedName>
</protein>